<accession>A0A0V0Y1H7</accession>
<dbReference type="PANTHER" id="PTHR47331">
    <property type="entry name" value="PHD-TYPE DOMAIN-CONTAINING PROTEIN"/>
    <property type="match status" value="1"/>
</dbReference>
<sequence>MKTETVKRRQQIEQRRLRDVIRQVVEQLETGSSEVAVRNTLSAMDAQYAEAHRAQVALEDALPDGESLEAALDEWSELCKEVLTTRTKADTFLKEKDTGEAADVKPAPTEKLSPQSSLGKLQPVPLPKFDGDILQFKAFWDQFEVNIDRREDIGAITKFLHLRSCLSGAALKAIEGITVCAENYPGVVQTLHNRFHRVPEVVESHVLKVVSLKECSDDGAADLTRLHDDLNRHFLELRALGKDVDAHLSGFHALLPIIKKKLPPDTLEAWRAFVQGMTNEKITSSVFLSFLLNQSRIKGPARKMPARKPERRSEPGERFMTATIQVDPVGNCVVCCGIHPVESCPRFVELSGPERWQRVRKHGLCFGCLRKGHRIGSCQQNPDRLGQHPLLASENPHRRQNRRRTKRSAASRNARPEARPDAAVKEKNPTTAPAQ</sequence>
<feature type="non-terminal residue" evidence="2">
    <location>
        <position position="435"/>
    </location>
</feature>
<gene>
    <name evidence="2" type="ORF">T4E_1452</name>
</gene>
<feature type="region of interest" description="Disordered" evidence="1">
    <location>
        <begin position="97"/>
        <end position="118"/>
    </location>
</feature>
<feature type="region of interest" description="Disordered" evidence="1">
    <location>
        <begin position="378"/>
        <end position="435"/>
    </location>
</feature>
<evidence type="ECO:0000313" key="3">
    <source>
        <dbReference type="Proteomes" id="UP000054815"/>
    </source>
</evidence>
<feature type="compositionally biased region" description="Basic residues" evidence="1">
    <location>
        <begin position="398"/>
        <end position="409"/>
    </location>
</feature>
<dbReference type="AlphaFoldDB" id="A0A0V0Y1H7"/>
<dbReference type="InterPro" id="IPR005312">
    <property type="entry name" value="DUF1759"/>
</dbReference>
<reference evidence="2 3" key="1">
    <citation type="submission" date="2015-01" db="EMBL/GenBank/DDBJ databases">
        <title>Evolution of Trichinella species and genotypes.</title>
        <authorList>
            <person name="Korhonen P.K."/>
            <person name="Edoardo P."/>
            <person name="Giuseppe L.R."/>
            <person name="Gasser R.B."/>
        </authorList>
    </citation>
    <scope>NUCLEOTIDE SEQUENCE [LARGE SCALE GENOMIC DNA]</scope>
    <source>
        <strain evidence="2">ISS141</strain>
    </source>
</reference>
<evidence type="ECO:0008006" key="4">
    <source>
        <dbReference type="Google" id="ProtNLM"/>
    </source>
</evidence>
<comment type="caution">
    <text evidence="2">The sequence shown here is derived from an EMBL/GenBank/DDBJ whole genome shotgun (WGS) entry which is preliminary data.</text>
</comment>
<dbReference type="Proteomes" id="UP000054815">
    <property type="component" value="Unassembled WGS sequence"/>
</dbReference>
<feature type="compositionally biased region" description="Basic and acidic residues" evidence="1">
    <location>
        <begin position="414"/>
        <end position="428"/>
    </location>
</feature>
<name>A0A0V0Y1H7_TRIPS</name>
<dbReference type="Pfam" id="PF03564">
    <property type="entry name" value="DUF1759"/>
    <property type="match status" value="1"/>
</dbReference>
<organism evidence="2 3">
    <name type="scientific">Trichinella pseudospiralis</name>
    <name type="common">Parasitic roundworm</name>
    <dbReference type="NCBI Taxonomy" id="6337"/>
    <lineage>
        <taxon>Eukaryota</taxon>
        <taxon>Metazoa</taxon>
        <taxon>Ecdysozoa</taxon>
        <taxon>Nematoda</taxon>
        <taxon>Enoplea</taxon>
        <taxon>Dorylaimia</taxon>
        <taxon>Trichinellida</taxon>
        <taxon>Trichinellidae</taxon>
        <taxon>Trichinella</taxon>
    </lineage>
</organism>
<evidence type="ECO:0000313" key="2">
    <source>
        <dbReference type="EMBL" id="KRX93874.1"/>
    </source>
</evidence>
<protein>
    <recommendedName>
        <fullName evidence="4">CCHC-type domain-containing protein</fullName>
    </recommendedName>
</protein>
<proteinExistence type="predicted"/>
<evidence type="ECO:0000256" key="1">
    <source>
        <dbReference type="SAM" id="MobiDB-lite"/>
    </source>
</evidence>
<dbReference type="STRING" id="6337.A0A0V0Y1H7"/>
<dbReference type="EMBL" id="JYDU01000081">
    <property type="protein sequence ID" value="KRX93874.1"/>
    <property type="molecule type" value="Genomic_DNA"/>
</dbReference>